<dbReference type="InterPro" id="IPR015353">
    <property type="entry name" value="Rubisco_LSMT_subst-bd"/>
</dbReference>
<dbReference type="InterPro" id="IPR050600">
    <property type="entry name" value="SETD3_SETD6_MTase"/>
</dbReference>
<evidence type="ECO:0000256" key="5">
    <source>
        <dbReference type="SAM" id="MobiDB-lite"/>
    </source>
</evidence>
<protein>
    <recommendedName>
        <fullName evidence="4">Ribosomal lysine N-methyltransferase 4</fullName>
        <ecNumber evidence="4">2.1.1.-</ecNumber>
    </recommendedName>
</protein>
<dbReference type="RefSeq" id="XP_040768652.1">
    <property type="nucleotide sequence ID" value="XM_040903795.1"/>
</dbReference>
<dbReference type="InParanoid" id="A0A165GWA2"/>
<proteinExistence type="inferred from homology"/>
<dbReference type="OrthoDB" id="341421at2759"/>
<feature type="compositionally biased region" description="Basic and acidic residues" evidence="5">
    <location>
        <begin position="218"/>
        <end position="230"/>
    </location>
</feature>
<feature type="region of interest" description="Disordered" evidence="5">
    <location>
        <begin position="183"/>
        <end position="258"/>
    </location>
</feature>
<dbReference type="PANTHER" id="PTHR13271">
    <property type="entry name" value="UNCHARACTERIZED PUTATIVE METHYLTRANSFERASE"/>
    <property type="match status" value="1"/>
</dbReference>
<dbReference type="InterPro" id="IPR001214">
    <property type="entry name" value="SET_dom"/>
</dbReference>
<dbReference type="EMBL" id="KV427608">
    <property type="protein sequence ID" value="KZT10912.1"/>
    <property type="molecule type" value="Genomic_DNA"/>
</dbReference>
<evidence type="ECO:0000259" key="6">
    <source>
        <dbReference type="PROSITE" id="PS50280"/>
    </source>
</evidence>
<evidence type="ECO:0000256" key="3">
    <source>
        <dbReference type="ARBA" id="ARBA00022691"/>
    </source>
</evidence>
<dbReference type="GO" id="GO:0032259">
    <property type="term" value="P:methylation"/>
    <property type="evidence" value="ECO:0007669"/>
    <property type="project" value="UniProtKB-KW"/>
</dbReference>
<dbReference type="STRING" id="1314785.A0A165GWA2"/>
<dbReference type="InterPro" id="IPR036464">
    <property type="entry name" value="Rubisco_LSMT_subst-bd_sf"/>
</dbReference>
<keyword evidence="3 4" id="KW-0949">S-adenosyl-L-methionine</keyword>
<dbReference type="Gene3D" id="3.90.1410.10">
    <property type="entry name" value="set domain protein methyltransferase, domain 1"/>
    <property type="match status" value="2"/>
</dbReference>
<evidence type="ECO:0000313" key="7">
    <source>
        <dbReference type="EMBL" id="KZT10912.1"/>
    </source>
</evidence>
<evidence type="ECO:0000256" key="2">
    <source>
        <dbReference type="ARBA" id="ARBA00022679"/>
    </source>
</evidence>
<reference evidence="7 8" key="1">
    <citation type="journal article" date="2016" name="Mol. Biol. Evol.">
        <title>Comparative Genomics of Early-Diverging Mushroom-Forming Fungi Provides Insights into the Origins of Lignocellulose Decay Capabilities.</title>
        <authorList>
            <person name="Nagy L.G."/>
            <person name="Riley R."/>
            <person name="Tritt A."/>
            <person name="Adam C."/>
            <person name="Daum C."/>
            <person name="Floudas D."/>
            <person name="Sun H."/>
            <person name="Yadav J.S."/>
            <person name="Pangilinan J."/>
            <person name="Larsson K.H."/>
            <person name="Matsuura K."/>
            <person name="Barry K."/>
            <person name="Labutti K."/>
            <person name="Kuo R."/>
            <person name="Ohm R.A."/>
            <person name="Bhattacharya S.S."/>
            <person name="Shirouzu T."/>
            <person name="Yoshinaga Y."/>
            <person name="Martin F.M."/>
            <person name="Grigoriev I.V."/>
            <person name="Hibbett D.S."/>
        </authorList>
    </citation>
    <scope>NUCLEOTIDE SEQUENCE [LARGE SCALE GENOMIC DNA]</scope>
    <source>
        <strain evidence="7 8">93-53</strain>
    </source>
</reference>
<keyword evidence="1 4" id="KW-0489">Methyltransferase</keyword>
<dbReference type="PIRSF" id="PIRSF011771">
    <property type="entry name" value="RMS1_SET"/>
    <property type="match status" value="1"/>
</dbReference>
<comment type="similarity">
    <text evidence="4">Belongs to the class V-like SAM-binding methyltransferase superfamily. Histone-lysine methyltransferase family. SETD6 subfamily.</text>
</comment>
<comment type="function">
    <text evidence="4">S-adenosyl-L-methionine-dependent protein-lysine N-methyltransferase that monomethylates 60S ribosomal protein L42.</text>
</comment>
<evidence type="ECO:0000256" key="4">
    <source>
        <dbReference type="PIRNR" id="PIRNR011771"/>
    </source>
</evidence>
<keyword evidence="8" id="KW-1185">Reference proteome</keyword>
<feature type="domain" description="SET" evidence="6">
    <location>
        <begin position="18"/>
        <end position="303"/>
    </location>
</feature>
<accession>A0A165GWA2</accession>
<dbReference type="EC" id="2.1.1.-" evidence="4"/>
<dbReference type="PROSITE" id="PS50280">
    <property type="entry name" value="SET"/>
    <property type="match status" value="1"/>
</dbReference>
<feature type="region of interest" description="Disordered" evidence="5">
    <location>
        <begin position="477"/>
        <end position="509"/>
    </location>
</feature>
<dbReference type="PANTHER" id="PTHR13271:SF34">
    <property type="entry name" value="N-LYSINE METHYLTRANSFERASE SETD6"/>
    <property type="match status" value="1"/>
</dbReference>
<dbReference type="SUPFAM" id="SSF81822">
    <property type="entry name" value="RuBisCo LSMT C-terminal, substrate-binding domain"/>
    <property type="match status" value="1"/>
</dbReference>
<dbReference type="GeneID" id="63820825"/>
<comment type="subcellular location">
    <subcellularLocation>
        <location evidence="4">Nucleus</location>
    </subcellularLocation>
</comment>
<dbReference type="InterPro" id="IPR011383">
    <property type="entry name" value="N-lys_methylase_SETD6"/>
</dbReference>
<gene>
    <name evidence="7" type="ORF">LAESUDRAFT_643577</name>
</gene>
<dbReference type="Gene3D" id="3.90.1420.10">
    <property type="entry name" value="Rubisco LSMT, substrate-binding domain"/>
    <property type="match status" value="1"/>
</dbReference>
<dbReference type="SUPFAM" id="SSF82199">
    <property type="entry name" value="SET domain"/>
    <property type="match status" value="1"/>
</dbReference>
<dbReference type="GO" id="GO:0005634">
    <property type="term" value="C:nucleus"/>
    <property type="evidence" value="ECO:0007669"/>
    <property type="project" value="UniProtKB-SubCell"/>
</dbReference>
<dbReference type="Pfam" id="PF09273">
    <property type="entry name" value="Rubis-subs-bind"/>
    <property type="match status" value="1"/>
</dbReference>
<name>A0A165GWA2_9APHY</name>
<keyword evidence="2 4" id="KW-0808">Transferase</keyword>
<feature type="compositionally biased region" description="Basic and acidic residues" evidence="5">
    <location>
        <begin position="183"/>
        <end position="198"/>
    </location>
</feature>
<dbReference type="Proteomes" id="UP000076871">
    <property type="component" value="Unassembled WGS sequence"/>
</dbReference>
<dbReference type="AlphaFoldDB" id="A0A165GWA2"/>
<organism evidence="7 8">
    <name type="scientific">Laetiporus sulphureus 93-53</name>
    <dbReference type="NCBI Taxonomy" id="1314785"/>
    <lineage>
        <taxon>Eukaryota</taxon>
        <taxon>Fungi</taxon>
        <taxon>Dikarya</taxon>
        <taxon>Basidiomycota</taxon>
        <taxon>Agaricomycotina</taxon>
        <taxon>Agaricomycetes</taxon>
        <taxon>Polyporales</taxon>
        <taxon>Laetiporus</taxon>
    </lineage>
</organism>
<keyword evidence="4" id="KW-0539">Nucleus</keyword>
<dbReference type="FunCoup" id="A0A165GWA2">
    <property type="interactions" value="334"/>
</dbReference>
<dbReference type="InterPro" id="IPR046341">
    <property type="entry name" value="SET_dom_sf"/>
</dbReference>
<evidence type="ECO:0000256" key="1">
    <source>
        <dbReference type="ARBA" id="ARBA00022603"/>
    </source>
</evidence>
<evidence type="ECO:0000313" key="8">
    <source>
        <dbReference type="Proteomes" id="UP000076871"/>
    </source>
</evidence>
<dbReference type="GO" id="GO:0016279">
    <property type="term" value="F:protein-lysine N-methyltransferase activity"/>
    <property type="evidence" value="ECO:0007669"/>
    <property type="project" value="UniProtKB-UniRule"/>
</dbReference>
<sequence>MDELVQWFYAQGGGLDESSMGLTNFAGQGRGAVALRDLPEGHTLFTIPRELTLSVRTSSLPARLGMESWKQFGLHIGWTGLILCMMWEESLGPSSRWSTYLPTLPSNFDTPMFWCEEDLRELRGTAVVDKIGKDDAERDYHEKLVPAIKSRPDLFPEELIPQNYSMERYHIMGSRILSRTFHVDPWKPENGEKGQQEERSEESDPDPHSMDVDVEPPAETHEPLIGQREEENGDIDDDDDEEEEDDEDEDGENPADVAMVPIADMLNARYGSENAKLFYEERVLRMVTIKPIKSGEQIWNTYGDPPNCDLLRRYGHVDLVDLSQPLSGKGNPADVVEVRADLVVASVSKTPASDLQDRVDWWLELTDDDTFVIMTDCELPEELASFVRLLFLANDEWEKARKKGKLPKAKVDPSTLSIVADVLERRLREYPTTIEEDEQLLVPERAGHLSTNKKHAAIVRLGEKRILDGTLRKVKDMMSVHGAQKGKDKKRGSDRHGDDAERRVKKSRR</sequence>
<feature type="compositionally biased region" description="Acidic residues" evidence="5">
    <location>
        <begin position="231"/>
        <end position="253"/>
    </location>
</feature>